<keyword evidence="2" id="KW-1185">Reference proteome</keyword>
<name>A0A1V9EBN1_9BACT</name>
<organism evidence="1 2">
    <name type="scientific">Niastella yeongjuensis</name>
    <dbReference type="NCBI Taxonomy" id="354355"/>
    <lineage>
        <taxon>Bacteria</taxon>
        <taxon>Pseudomonadati</taxon>
        <taxon>Bacteroidota</taxon>
        <taxon>Chitinophagia</taxon>
        <taxon>Chitinophagales</taxon>
        <taxon>Chitinophagaceae</taxon>
        <taxon>Niastella</taxon>
    </lineage>
</organism>
<reference evidence="2" key="1">
    <citation type="submission" date="2016-04" db="EMBL/GenBank/DDBJ databases">
        <authorList>
            <person name="Chen L."/>
            <person name="Zhuang W."/>
            <person name="Wang G."/>
        </authorList>
    </citation>
    <scope>NUCLEOTIDE SEQUENCE [LARGE SCALE GENOMIC DNA]</scope>
    <source>
        <strain evidence="2">17621</strain>
    </source>
</reference>
<dbReference type="Proteomes" id="UP000192610">
    <property type="component" value="Unassembled WGS sequence"/>
</dbReference>
<evidence type="ECO:0000313" key="1">
    <source>
        <dbReference type="EMBL" id="OQP43335.1"/>
    </source>
</evidence>
<dbReference type="OrthoDB" id="1069168at2"/>
<protein>
    <submittedName>
        <fullName evidence="1">Uncharacterized protein</fullName>
    </submittedName>
</protein>
<dbReference type="AlphaFoldDB" id="A0A1V9EBN1"/>
<sequence length="150" mass="17101">MSVLLETITEEEFKKSVQLFNDTNTDRRFLKIKAGKSEYAIGWRSDLLKPVILEILSNVYIVGIDQDVAVVDFEKNIILLKIDLSFSLYDIQFVNGRLFVLTELEVLEMSITSWQVVQTYLLPDYFQEILIVDGSLKAKCVDGSIVDLAS</sequence>
<gene>
    <name evidence="1" type="ORF">A4H97_34055</name>
</gene>
<dbReference type="EMBL" id="LVXG01000050">
    <property type="protein sequence ID" value="OQP43335.1"/>
    <property type="molecule type" value="Genomic_DNA"/>
</dbReference>
<accession>A0A1V9EBN1</accession>
<dbReference type="RefSeq" id="WP_081203112.1">
    <property type="nucleotide sequence ID" value="NZ_FOCZ01000023.1"/>
</dbReference>
<comment type="caution">
    <text evidence="1">The sequence shown here is derived from an EMBL/GenBank/DDBJ whole genome shotgun (WGS) entry which is preliminary data.</text>
</comment>
<proteinExistence type="predicted"/>
<evidence type="ECO:0000313" key="2">
    <source>
        <dbReference type="Proteomes" id="UP000192610"/>
    </source>
</evidence>